<dbReference type="Pfam" id="PF05168">
    <property type="entry name" value="HEPN"/>
    <property type="match status" value="1"/>
</dbReference>
<dbReference type="OrthoDB" id="9808176at2"/>
<reference evidence="2 3" key="1">
    <citation type="submission" date="2017-11" db="EMBL/GenBank/DDBJ databases">
        <title>Draft genome sequence of magnetotactic bacterium Magnetospirillum kuznetsovii LBB-42.</title>
        <authorList>
            <person name="Grouzdev D.S."/>
            <person name="Rysina M.S."/>
            <person name="Baslerov R.V."/>
            <person name="Koziaeva V."/>
        </authorList>
    </citation>
    <scope>NUCLEOTIDE SEQUENCE [LARGE SCALE GENOMIC DNA]</scope>
    <source>
        <strain evidence="2 3">LBB-42</strain>
    </source>
</reference>
<dbReference type="AlphaFoldDB" id="A0A364NVK4"/>
<evidence type="ECO:0000313" key="3">
    <source>
        <dbReference type="Proteomes" id="UP000251075"/>
    </source>
</evidence>
<dbReference type="RefSeq" id="WP_112146233.1">
    <property type="nucleotide sequence ID" value="NZ_PGTO01000013.1"/>
</dbReference>
<gene>
    <name evidence="2" type="ORF">CU669_15280</name>
</gene>
<dbReference type="EMBL" id="PGTO01000013">
    <property type="protein sequence ID" value="RAU21114.1"/>
    <property type="molecule type" value="Genomic_DNA"/>
</dbReference>
<comment type="caution">
    <text evidence="2">The sequence shown here is derived from an EMBL/GenBank/DDBJ whole genome shotgun (WGS) entry which is preliminary data.</text>
</comment>
<name>A0A364NVK4_9PROT</name>
<accession>A0A364NVK4</accession>
<protein>
    <recommendedName>
        <fullName evidence="1">HEPN domain-containing protein</fullName>
    </recommendedName>
</protein>
<feature type="domain" description="HEPN" evidence="1">
    <location>
        <begin position="13"/>
        <end position="121"/>
    </location>
</feature>
<evidence type="ECO:0000259" key="1">
    <source>
        <dbReference type="Pfam" id="PF05168"/>
    </source>
</evidence>
<sequence length="132" mass="14159">MPDSPTAKTFFALAEEDLRAAELSMEAAPHSAYSLLARAAEKAAKAVLCHEGIRPPKTHSLDALASLLPVDHKWRLPIGDLENISIAAVSAGYPTTEGTPFDLPSAEEMKKSAAEVRKLVSGIHRYLGLSRP</sequence>
<dbReference type="SUPFAM" id="SSF81593">
    <property type="entry name" value="Nucleotidyltransferase substrate binding subunit/domain"/>
    <property type="match status" value="1"/>
</dbReference>
<proteinExistence type="predicted"/>
<keyword evidence="3" id="KW-1185">Reference proteome</keyword>
<dbReference type="Gene3D" id="1.20.120.330">
    <property type="entry name" value="Nucleotidyltransferases domain 2"/>
    <property type="match status" value="1"/>
</dbReference>
<evidence type="ECO:0000313" key="2">
    <source>
        <dbReference type="EMBL" id="RAU21114.1"/>
    </source>
</evidence>
<dbReference type="Proteomes" id="UP000251075">
    <property type="component" value="Unassembled WGS sequence"/>
</dbReference>
<dbReference type="InterPro" id="IPR007842">
    <property type="entry name" value="HEPN_dom"/>
</dbReference>
<organism evidence="2 3">
    <name type="scientific">Paramagnetospirillum kuznetsovii</name>
    <dbReference type="NCBI Taxonomy" id="2053833"/>
    <lineage>
        <taxon>Bacteria</taxon>
        <taxon>Pseudomonadati</taxon>
        <taxon>Pseudomonadota</taxon>
        <taxon>Alphaproteobacteria</taxon>
        <taxon>Rhodospirillales</taxon>
        <taxon>Magnetospirillaceae</taxon>
        <taxon>Paramagnetospirillum</taxon>
    </lineage>
</organism>